<dbReference type="GO" id="GO:0050664">
    <property type="term" value="F:oxidoreductase activity, acting on NAD(P)H, oxygen as acceptor"/>
    <property type="evidence" value="ECO:0007669"/>
    <property type="project" value="TreeGrafter"/>
</dbReference>
<dbReference type="FunFam" id="3.40.50.720:FF:000084">
    <property type="entry name" value="Short-chain dehydrogenase reductase"/>
    <property type="match status" value="1"/>
</dbReference>
<evidence type="ECO:0000256" key="2">
    <source>
        <dbReference type="ARBA" id="ARBA00023002"/>
    </source>
</evidence>
<gene>
    <name evidence="3" type="ORF">FHW37_101947</name>
</gene>
<keyword evidence="2" id="KW-0560">Oxidoreductase</keyword>
<dbReference type="AlphaFoldDB" id="A0A561R967"/>
<dbReference type="Gene3D" id="3.40.50.720">
    <property type="entry name" value="NAD(P)-binding Rossmann-like Domain"/>
    <property type="match status" value="1"/>
</dbReference>
<evidence type="ECO:0000256" key="1">
    <source>
        <dbReference type="ARBA" id="ARBA00006484"/>
    </source>
</evidence>
<comment type="similarity">
    <text evidence="1">Belongs to the short-chain dehydrogenases/reductases (SDR) family.</text>
</comment>
<keyword evidence="4" id="KW-1185">Reference proteome</keyword>
<dbReference type="EMBL" id="VIWP01000001">
    <property type="protein sequence ID" value="TWF59141.1"/>
    <property type="molecule type" value="Genomic_DNA"/>
</dbReference>
<accession>A0A561R967</accession>
<name>A0A561R967_9HYPH</name>
<reference evidence="3 4" key="1">
    <citation type="submission" date="2019-06" db="EMBL/GenBank/DDBJ databases">
        <title>Sorghum-associated microbial communities from plants grown in Nebraska, USA.</title>
        <authorList>
            <person name="Schachtman D."/>
        </authorList>
    </citation>
    <scope>NUCLEOTIDE SEQUENCE [LARGE SCALE GENOMIC DNA]</scope>
    <source>
        <strain evidence="3 4">1225</strain>
    </source>
</reference>
<dbReference type="Pfam" id="PF13561">
    <property type="entry name" value="adh_short_C2"/>
    <property type="match status" value="1"/>
</dbReference>
<sequence>MTMANPLDMSGRRLLVTGGAGGIGRATCRYLASLGATVIVADRDGSVEGVRDEIRAAGGYAESVTFDVADKNSIDAAADALHERFGPLDGVFANAGMSYERAAVDHTADDWRRVMSVNLDGVFWTVTAFAKPMIAAGKGAVVMTASIAGVKAVRPELHVGYDVSKAGVAHMCRVLAAEWAKSGVRVNAVGPGYTDTPMLAEVGRTQPAVMRQWLDDTPIGRLVQPDEIAAAVAFLLSGAASGITGHLLMVDGGYSIA</sequence>
<evidence type="ECO:0000313" key="3">
    <source>
        <dbReference type="EMBL" id="TWF59141.1"/>
    </source>
</evidence>
<dbReference type="PANTHER" id="PTHR43008:SF4">
    <property type="entry name" value="CHAIN DEHYDROGENASE, PUTATIVE (AFU_ORTHOLOGUE AFUA_4G08710)-RELATED"/>
    <property type="match status" value="1"/>
</dbReference>
<dbReference type="InterPro" id="IPR036291">
    <property type="entry name" value="NAD(P)-bd_dom_sf"/>
</dbReference>
<dbReference type="PRINTS" id="PR00081">
    <property type="entry name" value="GDHRDH"/>
</dbReference>
<organism evidence="3 4">
    <name type="scientific">Neorhizobium alkalisoli</name>
    <dbReference type="NCBI Taxonomy" id="528178"/>
    <lineage>
        <taxon>Bacteria</taxon>
        <taxon>Pseudomonadati</taxon>
        <taxon>Pseudomonadota</taxon>
        <taxon>Alphaproteobacteria</taxon>
        <taxon>Hyphomicrobiales</taxon>
        <taxon>Rhizobiaceae</taxon>
        <taxon>Rhizobium/Agrobacterium group</taxon>
        <taxon>Neorhizobium</taxon>
    </lineage>
</organism>
<protein>
    <submittedName>
        <fullName evidence="3">NAD(P)-dependent dehydrogenase (Short-subunit alcohol dehydrogenase family)</fullName>
    </submittedName>
</protein>
<dbReference type="CDD" id="cd05233">
    <property type="entry name" value="SDR_c"/>
    <property type="match status" value="1"/>
</dbReference>
<dbReference type="InterPro" id="IPR002347">
    <property type="entry name" value="SDR_fam"/>
</dbReference>
<evidence type="ECO:0000313" key="4">
    <source>
        <dbReference type="Proteomes" id="UP000320653"/>
    </source>
</evidence>
<dbReference type="SUPFAM" id="SSF51735">
    <property type="entry name" value="NAD(P)-binding Rossmann-fold domains"/>
    <property type="match status" value="1"/>
</dbReference>
<proteinExistence type="inferred from homology"/>
<comment type="caution">
    <text evidence="3">The sequence shown here is derived from an EMBL/GenBank/DDBJ whole genome shotgun (WGS) entry which is preliminary data.</text>
</comment>
<dbReference type="Proteomes" id="UP000320653">
    <property type="component" value="Unassembled WGS sequence"/>
</dbReference>
<dbReference type="OrthoDB" id="9796652at2"/>
<dbReference type="PANTHER" id="PTHR43008">
    <property type="entry name" value="BENZIL REDUCTASE"/>
    <property type="match status" value="1"/>
</dbReference>